<dbReference type="PANTHER" id="PTHR10773:SF19">
    <property type="match status" value="1"/>
</dbReference>
<dbReference type="AlphaFoldDB" id="A0A2S2PBR8"/>
<organism evidence="2">
    <name type="scientific">Schizaphis graminum</name>
    <name type="common">Green bug aphid</name>
    <dbReference type="NCBI Taxonomy" id="13262"/>
    <lineage>
        <taxon>Eukaryota</taxon>
        <taxon>Metazoa</taxon>
        <taxon>Ecdysozoa</taxon>
        <taxon>Arthropoda</taxon>
        <taxon>Hexapoda</taxon>
        <taxon>Insecta</taxon>
        <taxon>Pterygota</taxon>
        <taxon>Neoptera</taxon>
        <taxon>Paraneoptera</taxon>
        <taxon>Hemiptera</taxon>
        <taxon>Sternorrhyncha</taxon>
        <taxon>Aphidomorpha</taxon>
        <taxon>Aphidoidea</taxon>
        <taxon>Aphididae</taxon>
        <taxon>Aphidini</taxon>
        <taxon>Schizaphis</taxon>
    </lineage>
</organism>
<feature type="domain" description="DUF7869" evidence="1">
    <location>
        <begin position="58"/>
        <end position="194"/>
    </location>
</feature>
<dbReference type="Pfam" id="PF25273">
    <property type="entry name" value="DUF7869"/>
    <property type="match status" value="1"/>
</dbReference>
<reference evidence="2" key="1">
    <citation type="submission" date="2018-04" db="EMBL/GenBank/DDBJ databases">
        <title>Transcriptome of Schizaphis graminum biotype I.</title>
        <authorList>
            <person name="Scully E.D."/>
            <person name="Geib S.M."/>
            <person name="Palmer N.A."/>
            <person name="Koch K."/>
            <person name="Bradshaw J."/>
            <person name="Heng-Moss T."/>
            <person name="Sarath G."/>
        </authorList>
    </citation>
    <scope>NUCLEOTIDE SEQUENCE</scope>
</reference>
<proteinExistence type="predicted"/>
<protein>
    <recommendedName>
        <fullName evidence="1">DUF7869 domain-containing protein</fullName>
    </recommendedName>
</protein>
<accession>A0A2S2PBR8</accession>
<name>A0A2S2PBR8_SCHGA</name>
<evidence type="ECO:0000313" key="2">
    <source>
        <dbReference type="EMBL" id="MBY26834.1"/>
    </source>
</evidence>
<dbReference type="EMBL" id="GGMR01014215">
    <property type="protein sequence ID" value="MBY26834.1"/>
    <property type="molecule type" value="Transcribed_RNA"/>
</dbReference>
<dbReference type="PANTHER" id="PTHR10773">
    <property type="entry name" value="DNA-DIRECTED RNA POLYMERASES I, II, AND III SUBUNIT RPABC2"/>
    <property type="match status" value="1"/>
</dbReference>
<gene>
    <name evidence="2" type="ORF">g.11358</name>
</gene>
<evidence type="ECO:0000259" key="1">
    <source>
        <dbReference type="Pfam" id="PF25273"/>
    </source>
</evidence>
<dbReference type="InterPro" id="IPR057191">
    <property type="entry name" value="DUF7869"/>
</dbReference>
<sequence length="213" mass="24663">MMCSKVIKKEVEKMDLCCNFDLQKVLNTPADNSMLLYYSRKLAYYNLSVYERNSKAGFCYLWSEVNGLRGSNEISSIIFSYLQSVDERSPIIQDIALYCNSCPGQNKNHKMFSMLHYFLVRCSKNIKTITINYLLPGHTYMPVDLIHACIEKNIKKKIIWAPSEWAIVIRNSQINTGPYTTIVLSHIDFLDWTEVCNSVFNKPKIKDTLMTVK</sequence>